<keyword evidence="5" id="KW-1185">Reference proteome</keyword>
<dbReference type="Proteomes" id="UP000053171">
    <property type="component" value="Unassembled WGS sequence"/>
</dbReference>
<dbReference type="EMBL" id="LJBJ02000007">
    <property type="protein sequence ID" value="OAX52149.1"/>
    <property type="molecule type" value="Genomic_DNA"/>
</dbReference>
<dbReference type="PANTHER" id="PTHR10458:SF22">
    <property type="entry name" value="PEPTIDE DEFORMYLASE"/>
    <property type="match status" value="1"/>
</dbReference>
<dbReference type="AlphaFoldDB" id="A0A199NST7"/>
<name>A0A199NST7_9MICC</name>
<keyword evidence="2" id="KW-0378">Hydrolase</keyword>
<comment type="catalytic activity">
    <reaction evidence="2">
        <text>N-terminal N-formyl-L-methionyl-[peptide] + H2O = N-terminal L-methionyl-[peptide] + formate</text>
        <dbReference type="Rhea" id="RHEA:24420"/>
        <dbReference type="Rhea" id="RHEA-COMP:10639"/>
        <dbReference type="Rhea" id="RHEA-COMP:10640"/>
        <dbReference type="ChEBI" id="CHEBI:15377"/>
        <dbReference type="ChEBI" id="CHEBI:15740"/>
        <dbReference type="ChEBI" id="CHEBI:49298"/>
        <dbReference type="ChEBI" id="CHEBI:64731"/>
        <dbReference type="EC" id="3.5.1.88"/>
    </reaction>
</comment>
<dbReference type="RefSeq" id="WP_064725247.1">
    <property type="nucleotide sequence ID" value="NZ_CP113782.1"/>
</dbReference>
<dbReference type="GO" id="GO:0046872">
    <property type="term" value="F:metal ion binding"/>
    <property type="evidence" value="ECO:0007669"/>
    <property type="project" value="UniProtKB-KW"/>
</dbReference>
<feature type="active site" evidence="2">
    <location>
        <position position="134"/>
    </location>
</feature>
<feature type="binding site" evidence="2">
    <location>
        <position position="133"/>
    </location>
    <ligand>
        <name>Fe cation</name>
        <dbReference type="ChEBI" id="CHEBI:24875"/>
    </ligand>
</feature>
<feature type="compositionally biased region" description="Low complexity" evidence="3">
    <location>
        <begin position="175"/>
        <end position="193"/>
    </location>
</feature>
<keyword evidence="2" id="KW-0648">Protein biosynthesis</keyword>
<sequence>MTILPVRTIGDPVLRTACRPVGTPDAELAKLIEDMLETMFDVGGVGLAAPQVGVELRLFVWGLEGPGGPVGHVLNPVLEVSEDPQEGGEGCLSVPGLSAETPRARWARVTGTDVHGRPVDVAGEGLLARCLQHETDHLDGTLYVDRVRGEDRRRIMRQLRDRDFGNRSQAVTGQRSGRVSSAFGAGASVAPGASFGGGR</sequence>
<evidence type="ECO:0000313" key="5">
    <source>
        <dbReference type="Proteomes" id="UP000053171"/>
    </source>
</evidence>
<feature type="region of interest" description="Disordered" evidence="3">
    <location>
        <begin position="165"/>
        <end position="199"/>
    </location>
</feature>
<comment type="cofactor">
    <cofactor evidence="2">
        <name>Fe(2+)</name>
        <dbReference type="ChEBI" id="CHEBI:29033"/>
    </cofactor>
    <text evidence="2">Binds 1 Fe(2+) ion.</text>
</comment>
<dbReference type="InterPro" id="IPR036821">
    <property type="entry name" value="Peptide_deformylase_sf"/>
</dbReference>
<comment type="function">
    <text evidence="2">Removes the formyl group from the N-terminal Met of newly synthesized proteins. Requires at least a dipeptide for an efficient rate of reaction. N-terminal L-methionine is a prerequisite for activity but the enzyme has broad specificity at other positions.</text>
</comment>
<proteinExistence type="inferred from homology"/>
<dbReference type="HAMAP" id="MF_00163">
    <property type="entry name" value="Pep_deformylase"/>
    <property type="match status" value="1"/>
</dbReference>
<protein>
    <recommendedName>
        <fullName evidence="2">Peptide deformylase</fullName>
        <shortName evidence="2">PDF</shortName>
        <ecNumber evidence="2">3.5.1.88</ecNumber>
    </recommendedName>
    <alternativeName>
        <fullName evidence="2">Polypeptide deformylase</fullName>
    </alternativeName>
</protein>
<comment type="caution">
    <text evidence="4">The sequence shown here is derived from an EMBL/GenBank/DDBJ whole genome shotgun (WGS) entry which is preliminary data.</text>
</comment>
<dbReference type="GO" id="GO:0006412">
    <property type="term" value="P:translation"/>
    <property type="evidence" value="ECO:0007669"/>
    <property type="project" value="UniProtKB-UniRule"/>
</dbReference>
<comment type="similarity">
    <text evidence="1 2">Belongs to the polypeptide deformylase family.</text>
</comment>
<keyword evidence="2" id="KW-0408">Iron</keyword>
<feature type="binding site" evidence="2">
    <location>
        <position position="91"/>
    </location>
    <ligand>
        <name>Fe cation</name>
        <dbReference type="ChEBI" id="CHEBI:24875"/>
    </ligand>
</feature>
<dbReference type="Gene3D" id="3.90.45.10">
    <property type="entry name" value="Peptide deformylase"/>
    <property type="match status" value="1"/>
</dbReference>
<feature type="binding site" evidence="2">
    <location>
        <position position="137"/>
    </location>
    <ligand>
        <name>Fe cation</name>
        <dbReference type="ChEBI" id="CHEBI:24875"/>
    </ligand>
</feature>
<evidence type="ECO:0000256" key="3">
    <source>
        <dbReference type="SAM" id="MobiDB-lite"/>
    </source>
</evidence>
<dbReference type="InterPro" id="IPR023635">
    <property type="entry name" value="Peptide_deformylase"/>
</dbReference>
<organism evidence="4 5">
    <name type="scientific">Rothia kristinae</name>
    <dbReference type="NCBI Taxonomy" id="37923"/>
    <lineage>
        <taxon>Bacteria</taxon>
        <taxon>Bacillati</taxon>
        <taxon>Actinomycetota</taxon>
        <taxon>Actinomycetes</taxon>
        <taxon>Micrococcales</taxon>
        <taxon>Micrococcaceae</taxon>
        <taxon>Rothia</taxon>
    </lineage>
</organism>
<dbReference type="NCBIfam" id="TIGR00079">
    <property type="entry name" value="pept_deformyl"/>
    <property type="match status" value="1"/>
</dbReference>
<dbReference type="NCBIfam" id="NF001159">
    <property type="entry name" value="PRK00150.1-3"/>
    <property type="match status" value="1"/>
</dbReference>
<evidence type="ECO:0000313" key="4">
    <source>
        <dbReference type="EMBL" id="OAX52149.1"/>
    </source>
</evidence>
<gene>
    <name evidence="2" type="primary">def</name>
    <name evidence="4" type="ORF">AN277_0204870</name>
</gene>
<dbReference type="EC" id="3.5.1.88" evidence="2"/>
<evidence type="ECO:0000256" key="2">
    <source>
        <dbReference type="HAMAP-Rule" id="MF_00163"/>
    </source>
</evidence>
<reference evidence="4" key="1">
    <citation type="submission" date="2016-06" db="EMBL/GenBank/DDBJ databases">
        <title>Identification of putative biosynthetic pathways for the production of bioactive secondary metabolites by the marine actinomycete Kocuria kristinae RUTW2-3.</title>
        <authorList>
            <person name="Waterworth S.C."/>
            <person name="Walmsley T.A."/>
            <person name="Matongo T."/>
            <person name="Davies-Coleman M.T."/>
            <person name="Dorrington R.A."/>
        </authorList>
    </citation>
    <scope>NUCLEOTIDE SEQUENCE [LARGE SCALE GENOMIC DNA]</scope>
    <source>
        <strain evidence="4">RUTW2-3</strain>
    </source>
</reference>
<dbReference type="SUPFAM" id="SSF56420">
    <property type="entry name" value="Peptide deformylase"/>
    <property type="match status" value="1"/>
</dbReference>
<dbReference type="CDD" id="cd00487">
    <property type="entry name" value="Pep_deformylase"/>
    <property type="match status" value="1"/>
</dbReference>
<accession>A0A199NST7</accession>
<keyword evidence="2" id="KW-0479">Metal-binding</keyword>
<evidence type="ECO:0000256" key="1">
    <source>
        <dbReference type="ARBA" id="ARBA00010759"/>
    </source>
</evidence>
<dbReference type="Pfam" id="PF01327">
    <property type="entry name" value="Pep_deformylase"/>
    <property type="match status" value="1"/>
</dbReference>
<dbReference type="PRINTS" id="PR01576">
    <property type="entry name" value="PDEFORMYLASE"/>
</dbReference>
<dbReference type="GO" id="GO:0042586">
    <property type="term" value="F:peptide deformylase activity"/>
    <property type="evidence" value="ECO:0007669"/>
    <property type="project" value="UniProtKB-UniRule"/>
</dbReference>
<dbReference type="PIRSF" id="PIRSF004749">
    <property type="entry name" value="Pep_def"/>
    <property type="match status" value="1"/>
</dbReference>
<dbReference type="PANTHER" id="PTHR10458">
    <property type="entry name" value="PEPTIDE DEFORMYLASE"/>
    <property type="match status" value="1"/>
</dbReference>